<dbReference type="SUPFAM" id="SSF81811">
    <property type="entry name" value="Helical domain of Sec23/24"/>
    <property type="match status" value="1"/>
</dbReference>
<feature type="domain" description="Sec23/Sec24 trunk" evidence="6">
    <location>
        <begin position="225"/>
        <end position="472"/>
    </location>
</feature>
<dbReference type="Pfam" id="PF04810">
    <property type="entry name" value="zf-Sec23_Sec24"/>
    <property type="match status" value="1"/>
</dbReference>
<dbReference type="AlphaFoldDB" id="K5WFV8"/>
<dbReference type="FunCoup" id="K5WFV8">
    <property type="interactions" value="573"/>
</dbReference>
<dbReference type="Gene3D" id="3.40.50.410">
    <property type="entry name" value="von Willebrand factor, type A domain"/>
    <property type="match status" value="1"/>
</dbReference>
<dbReference type="InterPro" id="IPR007123">
    <property type="entry name" value="Gelsolin-like_dom"/>
</dbReference>
<dbReference type="InterPro" id="IPR012990">
    <property type="entry name" value="Beta-sandwich_Sec23_24"/>
</dbReference>
<dbReference type="SUPFAM" id="SSF82754">
    <property type="entry name" value="C-terminal, gelsolin-like domain of Sec23/24"/>
    <property type="match status" value="1"/>
</dbReference>
<feature type="domain" description="Zinc finger Sec23/Sec24-type" evidence="5">
    <location>
        <begin position="128"/>
        <end position="166"/>
    </location>
</feature>
<gene>
    <name evidence="9" type="ORF">PHACADRAFT_159011</name>
</gene>
<dbReference type="InterPro" id="IPR006895">
    <property type="entry name" value="Znf_Sec23_Sec24"/>
</dbReference>
<feature type="domain" description="Gelsolin-like" evidence="4">
    <location>
        <begin position="715"/>
        <end position="769"/>
    </location>
</feature>
<dbReference type="GO" id="GO:0070971">
    <property type="term" value="C:endoplasmic reticulum exit site"/>
    <property type="evidence" value="ECO:0007669"/>
    <property type="project" value="TreeGrafter"/>
</dbReference>
<dbReference type="Pfam" id="PF08033">
    <property type="entry name" value="Sec23_BS"/>
    <property type="match status" value="1"/>
</dbReference>
<accession>K5WFV8</accession>
<dbReference type="GO" id="GO:0000149">
    <property type="term" value="F:SNARE binding"/>
    <property type="evidence" value="ECO:0007669"/>
    <property type="project" value="TreeGrafter"/>
</dbReference>
<dbReference type="Gene3D" id="1.20.120.730">
    <property type="entry name" value="Sec23/Sec24 helical domain"/>
    <property type="match status" value="1"/>
</dbReference>
<dbReference type="Gene3D" id="2.30.30.380">
    <property type="entry name" value="Zn-finger domain of Sec23/24"/>
    <property type="match status" value="1"/>
</dbReference>
<protein>
    <recommendedName>
        <fullName evidence="11">Sec23/Sec24 trunk domain-containing protein</fullName>
    </recommendedName>
</protein>
<proteinExistence type="inferred from homology"/>
<dbReference type="InterPro" id="IPR006900">
    <property type="entry name" value="Sec23/24_helical_dom"/>
</dbReference>
<dbReference type="GO" id="GO:0008270">
    <property type="term" value="F:zinc ion binding"/>
    <property type="evidence" value="ECO:0007669"/>
    <property type="project" value="InterPro"/>
</dbReference>
<sequence>MYANDAIHHIPQPPHSAGVAYKGLRAAIDPTQIPSPIEVVEADREVWEGKTYMTLPGNHAPLSTTNFVAIDQGNSSPKYVRMSTWNIPSTSRLASECEIPIAAVIQPFVELGPREEPVPLVDFGEMGPPRCSKCRGYINPWCTWAAGGYRWKCNLCSHETDVPGEYFSNLDANFLRLDHLERPELNKGTIDIAVSREYWAPHPPPRIKPLYQPVASMPEAGHRQPQPMDYVFVIETTADAIRSEFTRKSCEALARTLYGGVSEEGTPAEPCFPANIRMCLITFDRTLQFYNFTSNPDRATMMVVADLDDVFIPIADGLFADPARSRASIENVLRTLPDQNAETASYDSALGAALIAAMATLVGRGGQVVMFASTLPTAGPGALRPREDESALYDTDKEMSLYAPRDQTWKDIGEQCADEGIGVHMFLGPLKPIDIGTIGATSSHSGGELFFHPRFDPIRDGIAIDSQLRRVVSRFTGYSCAMRVRCSTGLHISKQYGNFYENASNDLQFGTMDADKSIVVVFAHGHTLDDRNYAFVQSAVLYTTITGERRVRICNVALQVVSLAGNVFRFADTDAVVTAMIREAVSKLSSQKISYIHEELTERSASILLGYRKHCAAATAPSQLIIPEAFRALPVYTLAMMKIRALKARSVSSDVRNYTAHRLMSISVRSTMHHLYPRLLALHDLDDVIALPKPDSGEVELPSLMRDSHLFMEGHGLYLIDNEETMILWIGYSVSPQVLQDLLGVDDINDLDRNMNCLPVLNTRLSTQVRNVLAHRFRQQGRKLKFTIARQNMDGAEIDFADMLVEDSNNGAMSYLDYLCVVHKQISTVLTTGASLSGPSGFRGSIW</sequence>
<evidence type="ECO:0000256" key="3">
    <source>
        <dbReference type="ARBA" id="ARBA00022927"/>
    </source>
</evidence>
<dbReference type="Gene3D" id="2.60.40.1670">
    <property type="entry name" value="beta-sandwich domain of Sec23/24"/>
    <property type="match status" value="1"/>
</dbReference>
<dbReference type="RefSeq" id="XP_007393301.1">
    <property type="nucleotide sequence ID" value="XM_007393239.1"/>
</dbReference>
<dbReference type="Pfam" id="PF00626">
    <property type="entry name" value="Gelsolin"/>
    <property type="match status" value="1"/>
</dbReference>
<dbReference type="PANTHER" id="PTHR13803">
    <property type="entry name" value="SEC24-RELATED PROTEIN"/>
    <property type="match status" value="1"/>
</dbReference>
<keyword evidence="2" id="KW-0813">Transport</keyword>
<dbReference type="Proteomes" id="UP000008370">
    <property type="component" value="Unassembled WGS sequence"/>
</dbReference>
<dbReference type="InterPro" id="IPR006896">
    <property type="entry name" value="Sec23/24_trunk_dom"/>
</dbReference>
<dbReference type="InterPro" id="IPR036174">
    <property type="entry name" value="Znf_Sec23_Sec24_sf"/>
</dbReference>
<dbReference type="InterPro" id="IPR036465">
    <property type="entry name" value="vWFA_dom_sf"/>
</dbReference>
<dbReference type="SUPFAM" id="SSF81995">
    <property type="entry name" value="beta-sandwich domain of Sec23/24"/>
    <property type="match status" value="1"/>
</dbReference>
<dbReference type="Gene3D" id="3.40.20.10">
    <property type="entry name" value="Severin"/>
    <property type="match status" value="1"/>
</dbReference>
<dbReference type="InterPro" id="IPR036175">
    <property type="entry name" value="Sec23/24_helical_dom_sf"/>
</dbReference>
<dbReference type="InterPro" id="IPR029006">
    <property type="entry name" value="ADF-H/Gelsolin-like_dom_sf"/>
</dbReference>
<dbReference type="SUPFAM" id="SSF82919">
    <property type="entry name" value="Zn-finger domain of Sec23/24"/>
    <property type="match status" value="1"/>
</dbReference>
<dbReference type="Pfam" id="PF04815">
    <property type="entry name" value="Sec23_helical"/>
    <property type="match status" value="1"/>
</dbReference>
<evidence type="ECO:0000256" key="1">
    <source>
        <dbReference type="ARBA" id="ARBA00008334"/>
    </source>
</evidence>
<evidence type="ECO:0000259" key="4">
    <source>
        <dbReference type="Pfam" id="PF00626"/>
    </source>
</evidence>
<dbReference type="GO" id="GO:0090110">
    <property type="term" value="P:COPII-coated vesicle cargo loading"/>
    <property type="evidence" value="ECO:0007669"/>
    <property type="project" value="TreeGrafter"/>
</dbReference>
<comment type="similarity">
    <text evidence="1">Belongs to the SEC23/SEC24 family. SEC24 subfamily.</text>
</comment>
<reference evidence="9 10" key="1">
    <citation type="journal article" date="2012" name="BMC Genomics">
        <title>Comparative genomics of the white-rot fungi, Phanerochaete carnosa and P. chrysosporium, to elucidate the genetic basis of the distinct wood types they colonize.</title>
        <authorList>
            <person name="Suzuki H."/>
            <person name="MacDonald J."/>
            <person name="Syed K."/>
            <person name="Salamov A."/>
            <person name="Hori C."/>
            <person name="Aerts A."/>
            <person name="Henrissat B."/>
            <person name="Wiebenga A."/>
            <person name="vanKuyk P.A."/>
            <person name="Barry K."/>
            <person name="Lindquist E."/>
            <person name="LaButti K."/>
            <person name="Lapidus A."/>
            <person name="Lucas S."/>
            <person name="Coutinho P."/>
            <person name="Gong Y."/>
            <person name="Samejima M."/>
            <person name="Mahadevan R."/>
            <person name="Abou-Zaid M."/>
            <person name="de Vries R.P."/>
            <person name="Igarashi K."/>
            <person name="Yadav J.S."/>
            <person name="Grigoriev I.V."/>
            <person name="Master E.R."/>
        </authorList>
    </citation>
    <scope>NUCLEOTIDE SEQUENCE [LARGE SCALE GENOMIC DNA]</scope>
    <source>
        <strain evidence="9 10">HHB-10118-sp</strain>
    </source>
</reference>
<name>K5WFV8_PHACS</name>
<evidence type="ECO:0000259" key="5">
    <source>
        <dbReference type="Pfam" id="PF04810"/>
    </source>
</evidence>
<dbReference type="EMBL" id="JH930470">
    <property type="protein sequence ID" value="EKM57969.1"/>
    <property type="molecule type" value="Genomic_DNA"/>
</dbReference>
<dbReference type="GeneID" id="18909124"/>
<dbReference type="Pfam" id="PF04811">
    <property type="entry name" value="Sec23_trunk"/>
    <property type="match status" value="1"/>
</dbReference>
<dbReference type="InParanoid" id="K5WFV8"/>
<feature type="domain" description="Sec23/Sec24 helical" evidence="7">
    <location>
        <begin position="572"/>
        <end position="672"/>
    </location>
</feature>
<dbReference type="HOGENOM" id="CLU_004589_1_0_1"/>
<keyword evidence="3" id="KW-0653">Protein transport</keyword>
<dbReference type="SUPFAM" id="SSF53300">
    <property type="entry name" value="vWA-like"/>
    <property type="match status" value="1"/>
</dbReference>
<organism evidence="9 10">
    <name type="scientific">Phanerochaete carnosa (strain HHB-10118-sp)</name>
    <name type="common">White-rot fungus</name>
    <name type="synonym">Peniophora carnosa</name>
    <dbReference type="NCBI Taxonomy" id="650164"/>
    <lineage>
        <taxon>Eukaryota</taxon>
        <taxon>Fungi</taxon>
        <taxon>Dikarya</taxon>
        <taxon>Basidiomycota</taxon>
        <taxon>Agaricomycotina</taxon>
        <taxon>Agaricomycetes</taxon>
        <taxon>Polyporales</taxon>
        <taxon>Phanerochaetaceae</taxon>
        <taxon>Phanerochaete</taxon>
    </lineage>
</organism>
<evidence type="ECO:0000259" key="8">
    <source>
        <dbReference type="Pfam" id="PF08033"/>
    </source>
</evidence>
<dbReference type="GO" id="GO:0030127">
    <property type="term" value="C:COPII vesicle coat"/>
    <property type="evidence" value="ECO:0007669"/>
    <property type="project" value="InterPro"/>
</dbReference>
<dbReference type="InterPro" id="IPR036180">
    <property type="entry name" value="Gelsolin-like_dom_sf"/>
</dbReference>
<keyword evidence="10" id="KW-1185">Reference proteome</keyword>
<dbReference type="PANTHER" id="PTHR13803:SF4">
    <property type="entry name" value="SECRETORY 24CD, ISOFORM C"/>
    <property type="match status" value="1"/>
</dbReference>
<dbReference type="InterPro" id="IPR050550">
    <property type="entry name" value="SEC23_SEC24_subfamily"/>
</dbReference>
<evidence type="ECO:0000259" key="7">
    <source>
        <dbReference type="Pfam" id="PF04815"/>
    </source>
</evidence>
<evidence type="ECO:0000259" key="6">
    <source>
        <dbReference type="Pfam" id="PF04811"/>
    </source>
</evidence>
<feature type="domain" description="Sec23/Sec24 beta-sandwich" evidence="8">
    <location>
        <begin position="477"/>
        <end position="561"/>
    </location>
</feature>
<evidence type="ECO:0000313" key="10">
    <source>
        <dbReference type="Proteomes" id="UP000008370"/>
    </source>
</evidence>
<evidence type="ECO:0008006" key="11">
    <source>
        <dbReference type="Google" id="ProtNLM"/>
    </source>
</evidence>
<dbReference type="OrthoDB" id="49016at2759"/>
<dbReference type="STRING" id="650164.K5WFV8"/>
<evidence type="ECO:0000256" key="2">
    <source>
        <dbReference type="ARBA" id="ARBA00022448"/>
    </source>
</evidence>
<dbReference type="KEGG" id="pco:PHACADRAFT_159011"/>
<evidence type="ECO:0000313" key="9">
    <source>
        <dbReference type="EMBL" id="EKM57969.1"/>
    </source>
</evidence>
<dbReference type="GO" id="GO:0006886">
    <property type="term" value="P:intracellular protein transport"/>
    <property type="evidence" value="ECO:0007669"/>
    <property type="project" value="InterPro"/>
</dbReference>